<dbReference type="SMART" id="SM00320">
    <property type="entry name" value="WD40"/>
    <property type="match status" value="7"/>
</dbReference>
<dbReference type="EMBL" id="CADCXU010030610">
    <property type="protein sequence ID" value="CAB0016835.1"/>
    <property type="molecule type" value="Genomic_DNA"/>
</dbReference>
<dbReference type="GO" id="GO:0010992">
    <property type="term" value="P:ubiquitin recycling"/>
    <property type="evidence" value="ECO:0007669"/>
    <property type="project" value="TreeGrafter"/>
</dbReference>
<gene>
    <name evidence="9" type="ORF">NTEN_LOCUS20962</name>
</gene>
<dbReference type="InterPro" id="IPR019775">
    <property type="entry name" value="WD40_repeat_CS"/>
</dbReference>
<dbReference type="GO" id="GO:0043130">
    <property type="term" value="F:ubiquitin binding"/>
    <property type="evidence" value="ECO:0007669"/>
    <property type="project" value="TreeGrafter"/>
</dbReference>
<dbReference type="GO" id="GO:0043161">
    <property type="term" value="P:proteasome-mediated ubiquitin-dependent protein catabolic process"/>
    <property type="evidence" value="ECO:0007669"/>
    <property type="project" value="TreeGrafter"/>
</dbReference>
<feature type="repeat" description="WD" evidence="6">
    <location>
        <begin position="9"/>
        <end position="40"/>
    </location>
</feature>
<protein>
    <recommendedName>
        <fullName evidence="11">Phospholipase A-2-activating protein</fullName>
    </recommendedName>
</protein>
<proteinExistence type="inferred from homology"/>
<dbReference type="InterPro" id="IPR013535">
    <property type="entry name" value="PUL_dom"/>
</dbReference>
<organism evidence="9 10">
    <name type="scientific">Nesidiocoris tenuis</name>
    <dbReference type="NCBI Taxonomy" id="355587"/>
    <lineage>
        <taxon>Eukaryota</taxon>
        <taxon>Metazoa</taxon>
        <taxon>Ecdysozoa</taxon>
        <taxon>Arthropoda</taxon>
        <taxon>Hexapoda</taxon>
        <taxon>Insecta</taxon>
        <taxon>Pterygota</taxon>
        <taxon>Neoptera</taxon>
        <taxon>Paraneoptera</taxon>
        <taxon>Hemiptera</taxon>
        <taxon>Heteroptera</taxon>
        <taxon>Panheteroptera</taxon>
        <taxon>Cimicomorpha</taxon>
        <taxon>Miridae</taxon>
        <taxon>Dicyphina</taxon>
        <taxon>Nesidiocoris</taxon>
    </lineage>
</organism>
<accession>A0A6H5HL79</accession>
<dbReference type="CDD" id="cd00200">
    <property type="entry name" value="WD40"/>
    <property type="match status" value="1"/>
</dbReference>
<evidence type="ECO:0000313" key="10">
    <source>
        <dbReference type="Proteomes" id="UP000479000"/>
    </source>
</evidence>
<keyword evidence="10" id="KW-1185">Reference proteome</keyword>
<dbReference type="AlphaFoldDB" id="A0A6H5HL79"/>
<evidence type="ECO:0000313" key="9">
    <source>
        <dbReference type="EMBL" id="CAB0016835.1"/>
    </source>
</evidence>
<keyword evidence="5" id="KW-0677">Repeat</keyword>
<dbReference type="OrthoDB" id="10265988at2759"/>
<dbReference type="InterPro" id="IPR038122">
    <property type="entry name" value="PFU_sf"/>
</dbReference>
<dbReference type="PANTHER" id="PTHR19849:SF0">
    <property type="entry name" value="PHOSPHOLIPASE A-2-ACTIVATING PROTEIN"/>
    <property type="match status" value="1"/>
</dbReference>
<dbReference type="InterPro" id="IPR001680">
    <property type="entry name" value="WD40_rpt"/>
</dbReference>
<evidence type="ECO:0000256" key="2">
    <source>
        <dbReference type="ARBA" id="ARBA00008495"/>
    </source>
</evidence>
<dbReference type="InterPro" id="IPR015943">
    <property type="entry name" value="WD40/YVTN_repeat-like_dom_sf"/>
</dbReference>
<name>A0A6H5HL79_9HEMI</name>
<dbReference type="Pfam" id="PF08324">
    <property type="entry name" value="PUL"/>
    <property type="match status" value="1"/>
</dbReference>
<evidence type="ECO:0000256" key="3">
    <source>
        <dbReference type="ARBA" id="ARBA00022490"/>
    </source>
</evidence>
<dbReference type="InterPro" id="IPR036322">
    <property type="entry name" value="WD40_repeat_dom_sf"/>
</dbReference>
<evidence type="ECO:0000256" key="5">
    <source>
        <dbReference type="ARBA" id="ARBA00022737"/>
    </source>
</evidence>
<dbReference type="PANTHER" id="PTHR19849">
    <property type="entry name" value="PHOSPHOLIPASE A-2-ACTIVATING PROTEIN"/>
    <property type="match status" value="1"/>
</dbReference>
<dbReference type="PROSITE" id="PS00678">
    <property type="entry name" value="WD_REPEATS_1"/>
    <property type="match status" value="1"/>
</dbReference>
<dbReference type="PROSITE" id="PS50082">
    <property type="entry name" value="WD_REPEATS_2"/>
    <property type="match status" value="3"/>
</dbReference>
<evidence type="ECO:0008006" key="11">
    <source>
        <dbReference type="Google" id="ProtNLM"/>
    </source>
</evidence>
<evidence type="ECO:0000256" key="6">
    <source>
        <dbReference type="PROSITE-ProRule" id="PRU00221"/>
    </source>
</evidence>
<evidence type="ECO:0000256" key="4">
    <source>
        <dbReference type="ARBA" id="ARBA00022574"/>
    </source>
</evidence>
<dbReference type="InterPro" id="IPR011989">
    <property type="entry name" value="ARM-like"/>
</dbReference>
<dbReference type="GO" id="GO:0005737">
    <property type="term" value="C:cytoplasm"/>
    <property type="evidence" value="ECO:0007669"/>
    <property type="project" value="UniProtKB-SubCell"/>
</dbReference>
<keyword evidence="3" id="KW-0963">Cytoplasm</keyword>
<dbReference type="Pfam" id="PF00400">
    <property type="entry name" value="WD40"/>
    <property type="match status" value="5"/>
</dbReference>
<feature type="domain" description="PUL" evidence="8">
    <location>
        <begin position="479"/>
        <end position="732"/>
    </location>
</feature>
<evidence type="ECO:0000259" key="8">
    <source>
        <dbReference type="PROSITE" id="PS51396"/>
    </source>
</evidence>
<dbReference type="PROSITE" id="PS51396">
    <property type="entry name" value="PUL"/>
    <property type="match status" value="1"/>
</dbReference>
<dbReference type="Proteomes" id="UP000479000">
    <property type="component" value="Unassembled WGS sequence"/>
</dbReference>
<dbReference type="Gene3D" id="1.25.10.10">
    <property type="entry name" value="Leucine-rich Repeat Variant"/>
    <property type="match status" value="1"/>
</dbReference>
<feature type="domain" description="PFU" evidence="7">
    <location>
        <begin position="360"/>
        <end position="455"/>
    </location>
</feature>
<dbReference type="PROSITE" id="PS50294">
    <property type="entry name" value="WD_REPEATS_REGION"/>
    <property type="match status" value="2"/>
</dbReference>
<comment type="similarity">
    <text evidence="2">Belongs to the WD repeat PLAP family.</text>
</comment>
<dbReference type="Gene3D" id="2.130.10.10">
    <property type="entry name" value="YVTN repeat-like/Quinoprotein amine dehydrogenase"/>
    <property type="match status" value="1"/>
</dbReference>
<dbReference type="GO" id="GO:0005634">
    <property type="term" value="C:nucleus"/>
    <property type="evidence" value="ECO:0007669"/>
    <property type="project" value="TreeGrafter"/>
</dbReference>
<evidence type="ECO:0000259" key="7">
    <source>
        <dbReference type="PROSITE" id="PS51394"/>
    </source>
</evidence>
<feature type="repeat" description="WD" evidence="6">
    <location>
        <begin position="228"/>
        <end position="267"/>
    </location>
</feature>
<dbReference type="Pfam" id="PF09070">
    <property type="entry name" value="PFU"/>
    <property type="match status" value="1"/>
</dbReference>
<dbReference type="Gene3D" id="3.10.20.870">
    <property type="entry name" value="PFU (PLAA family ubiquitin binding), C-terminal domain"/>
    <property type="match status" value="1"/>
</dbReference>
<reference evidence="9 10" key="1">
    <citation type="submission" date="2020-02" db="EMBL/GenBank/DDBJ databases">
        <authorList>
            <person name="Ferguson B K."/>
        </authorList>
    </citation>
    <scope>NUCLEOTIDE SEQUENCE [LARGE SCALE GENOMIC DNA]</scope>
</reference>
<feature type="repeat" description="WD" evidence="6">
    <location>
        <begin position="103"/>
        <end position="143"/>
    </location>
</feature>
<dbReference type="InterPro" id="IPR015155">
    <property type="entry name" value="PFU"/>
</dbReference>
<evidence type="ECO:0000256" key="1">
    <source>
        <dbReference type="ARBA" id="ARBA00004496"/>
    </source>
</evidence>
<dbReference type="PROSITE" id="PS51394">
    <property type="entry name" value="PFU"/>
    <property type="match status" value="1"/>
</dbReference>
<sequence length="735" mass="80461">MPYKLSYTLPKHDRDVRALKLSKNGKHLLSGSRDNTANLWRCGNNNQFELVVTLRGHKHFVTTVEFVPPSPSYARGLVATGSNDKKVCIYSLQDPSSEPLVTLEGHQGAISSLCAANAEILLSASWDGTVRLWNVSNFECTNTYEVGSKEKPPWAVIYLESGVLVVASADTAVKVLSLDAAIGSKELKGHTDCVRGLVAVDERRFMSCGNDAMIIKWDSLTGEKLEMLSGHPNFIYNISLNGGVLASAGEDGCALVWKNNQSETILHPATSVWSVAVMGNGDVITGASDGYIRIFTPDESRMATPEELTHYADCVTRVLTKPPSEQDTKNVPGIEGLAVPGRSHDEIKMIREDDGVNCYQWDAQSSQWNKIGQVMGAANKSGKPSELEKAYDYTFPVDIEDGKPPLKLYYNKGQDPYVVAQAFIHAHNLPQDYLEIVAKHIIKNVGALQPAPTFNPAYQDPFTGSSAYDPDASPAAATKFYPITNYVLMETADLSKIRPKLADHLITMERPEVVTDEYVDKLIALGKTDSVPDPETVAKLREMLCWPSNMIFPVLDLTRLAVRIKDVNRSLCCQGDPSDRLMAILRNHLVEENQINAMMSLRIMANMVCHEDGGALMVANAHVIYDLVSNVASKERAKGFQVATATLVLNMAVLFAKKGDQNGVKTTMVLAENLLQKTTDSQALMRLLVAIGTCLAKVRGVLSPQSCDVIKRLANSGDDQVTQCSRQILTEIQAS</sequence>
<keyword evidence="4 6" id="KW-0853">WD repeat</keyword>
<comment type="subcellular location">
    <subcellularLocation>
        <location evidence="1">Cytoplasm</location>
    </subcellularLocation>
</comment>
<dbReference type="SUPFAM" id="SSF50978">
    <property type="entry name" value="WD40 repeat-like"/>
    <property type="match status" value="1"/>
</dbReference>